<dbReference type="InterPro" id="IPR023393">
    <property type="entry name" value="START-like_dom_sf"/>
</dbReference>
<dbReference type="Gene3D" id="3.30.530.20">
    <property type="match status" value="1"/>
</dbReference>
<dbReference type="Proteomes" id="UP000006640">
    <property type="component" value="Chromosome"/>
</dbReference>
<accession>D6Y498</accession>
<dbReference type="SUPFAM" id="SSF55961">
    <property type="entry name" value="Bet v1-like"/>
    <property type="match status" value="1"/>
</dbReference>
<dbReference type="STRING" id="469371.Tbis_0424"/>
<organism evidence="1 2">
    <name type="scientific">Thermobispora bispora (strain ATCC 19993 / DSM 43833 / CBS 139.67 / JCM 10125 / KCTC 9307 / NBRC 14880 / R51)</name>
    <dbReference type="NCBI Taxonomy" id="469371"/>
    <lineage>
        <taxon>Bacteria</taxon>
        <taxon>Bacillati</taxon>
        <taxon>Actinomycetota</taxon>
        <taxon>Actinomycetes</taxon>
        <taxon>Streptosporangiales</taxon>
        <taxon>Streptosporangiaceae</taxon>
        <taxon>Thermobispora</taxon>
    </lineage>
</organism>
<dbReference type="eggNOG" id="COG4891">
    <property type="taxonomic scope" value="Bacteria"/>
</dbReference>
<sequence length="163" mass="18239">MAVTLFHRGPSLAALHDEYAARGRIDHEAPVRSSSGTVVAAPAERVWAIMADVASWPSWASNLQVLELGEVRPGETFRWRLGPVTIRSRFARVDPGRELTWTGTFFWYRAVDRHVLEPPGDGTTRVTIEESLAMPLLPLLYGEARLRANHERWLAELKAVAEA</sequence>
<dbReference type="EMBL" id="CP001874">
    <property type="protein sequence ID" value="ADG87152.1"/>
    <property type="molecule type" value="Genomic_DNA"/>
</dbReference>
<keyword evidence="2" id="KW-1185">Reference proteome</keyword>
<dbReference type="KEGG" id="tbi:Tbis_0424"/>
<evidence type="ECO:0000313" key="1">
    <source>
        <dbReference type="EMBL" id="ADG87152.1"/>
    </source>
</evidence>
<dbReference type="RefSeq" id="WP_013130685.1">
    <property type="nucleotide sequence ID" value="NC_014165.1"/>
</dbReference>
<dbReference type="HOGENOM" id="CLU_069867_5_1_11"/>
<reference evidence="1 2" key="1">
    <citation type="submission" date="2010-01" db="EMBL/GenBank/DDBJ databases">
        <title>The complete genome of Thermobispora bispora DSM 43833.</title>
        <authorList>
            <consortium name="US DOE Joint Genome Institute (JGI-PGF)"/>
            <person name="Lucas S."/>
            <person name="Copeland A."/>
            <person name="Lapidus A."/>
            <person name="Glavina del Rio T."/>
            <person name="Dalin E."/>
            <person name="Tice H."/>
            <person name="Bruce D."/>
            <person name="Goodwin L."/>
            <person name="Pitluck S."/>
            <person name="Kyrpides N."/>
            <person name="Mavromatis K."/>
            <person name="Ivanova N."/>
            <person name="Mikhailova N."/>
            <person name="Chertkov O."/>
            <person name="Brettin T."/>
            <person name="Detter J.C."/>
            <person name="Han C."/>
            <person name="Larimer F."/>
            <person name="Land M."/>
            <person name="Hauser L."/>
            <person name="Markowitz V."/>
            <person name="Cheng J.-F."/>
            <person name="Hugenholtz P."/>
            <person name="Woyke T."/>
            <person name="Wu D."/>
            <person name="Jando M."/>
            <person name="Schneider S."/>
            <person name="Klenk H.-P."/>
            <person name="Eisen J.A."/>
        </authorList>
    </citation>
    <scope>NUCLEOTIDE SEQUENCE [LARGE SCALE GENOMIC DNA]</scope>
    <source>
        <strain evidence="2">ATCC 19993 / DSM 43833 / CBS 139.67 / JCM 10125 / KCTC 9307 / NBRC 14880 / R51</strain>
    </source>
</reference>
<gene>
    <name evidence="1" type="ordered locus">Tbis_0424</name>
</gene>
<dbReference type="InterPro" id="IPR019587">
    <property type="entry name" value="Polyketide_cyclase/dehydratase"/>
</dbReference>
<dbReference type="AlphaFoldDB" id="D6Y498"/>
<evidence type="ECO:0000313" key="2">
    <source>
        <dbReference type="Proteomes" id="UP000006640"/>
    </source>
</evidence>
<protein>
    <submittedName>
        <fullName evidence="1">Activator of Hsp90 ATPase 1 family protein</fullName>
    </submittedName>
</protein>
<dbReference type="Pfam" id="PF10604">
    <property type="entry name" value="Polyketide_cyc2"/>
    <property type="match status" value="1"/>
</dbReference>
<proteinExistence type="predicted"/>
<name>D6Y498_THEBD</name>
<dbReference type="OrthoDB" id="156693at2"/>